<evidence type="ECO:0000313" key="11">
    <source>
        <dbReference type="EMBL" id="RJT11983.1"/>
    </source>
</evidence>
<dbReference type="Proteomes" id="UP000284119">
    <property type="component" value="Unassembled WGS sequence"/>
</dbReference>
<dbReference type="InterPro" id="IPR003730">
    <property type="entry name" value="Cu_polyphenol_OxRdtase"/>
</dbReference>
<keyword evidence="3" id="KW-0808">Transferase</keyword>
<evidence type="ECO:0000256" key="4">
    <source>
        <dbReference type="ARBA" id="ARBA00022723"/>
    </source>
</evidence>
<dbReference type="Pfam" id="PF02578">
    <property type="entry name" value="Cu-oxidase_4"/>
    <property type="match status" value="1"/>
</dbReference>
<dbReference type="PANTHER" id="PTHR30616">
    <property type="entry name" value="UNCHARACTERIZED PROTEIN YFIH"/>
    <property type="match status" value="1"/>
</dbReference>
<comment type="catalytic activity">
    <reaction evidence="8">
        <text>adenosine + phosphate = alpha-D-ribose 1-phosphate + adenine</text>
        <dbReference type="Rhea" id="RHEA:27642"/>
        <dbReference type="ChEBI" id="CHEBI:16335"/>
        <dbReference type="ChEBI" id="CHEBI:16708"/>
        <dbReference type="ChEBI" id="CHEBI:43474"/>
        <dbReference type="ChEBI" id="CHEBI:57720"/>
        <dbReference type="EC" id="2.4.2.1"/>
    </reaction>
    <physiologicalReaction direction="left-to-right" evidence="8">
        <dbReference type="Rhea" id="RHEA:27643"/>
    </physiologicalReaction>
</comment>
<evidence type="ECO:0000256" key="8">
    <source>
        <dbReference type="ARBA" id="ARBA00048968"/>
    </source>
</evidence>
<evidence type="ECO:0000256" key="6">
    <source>
        <dbReference type="ARBA" id="ARBA00022833"/>
    </source>
</evidence>
<evidence type="ECO:0000256" key="9">
    <source>
        <dbReference type="ARBA" id="ARBA00049893"/>
    </source>
</evidence>
<keyword evidence="4" id="KW-0479">Metal-binding</keyword>
<evidence type="ECO:0000256" key="2">
    <source>
        <dbReference type="ARBA" id="ARBA00007353"/>
    </source>
</evidence>
<dbReference type="RefSeq" id="WP_112169428.1">
    <property type="nucleotide sequence ID" value="NZ_JYDE01000046.1"/>
</dbReference>
<sequence>MSALIRPQWPQPASVRSYATTRKGGISLSPFGSLNLGSHVGDNPQHVAANRQRLIALGGLPAAPHWLEQVHGTDVARLTSLTPVTPTLIADAAYTCEPGVVCAAMTADCLPVLFCSRAGDEVAAAHAGWRGLCAGVLENTLACFRANPGDVIAWLGPAIGPSHFEVGAEVREAFMAVHPESSCAFVPAGTKFMADIFQLARLRLQSAGVSAIYGGEYCTVSDNSKFYSYRRDGITGRLASLIWLR</sequence>
<evidence type="ECO:0000256" key="3">
    <source>
        <dbReference type="ARBA" id="ARBA00022679"/>
    </source>
</evidence>
<keyword evidence="12" id="KW-1185">Reference proteome</keyword>
<dbReference type="SUPFAM" id="SSF64438">
    <property type="entry name" value="CNF1/YfiH-like putative cysteine hydrolases"/>
    <property type="match status" value="1"/>
</dbReference>
<gene>
    <name evidence="11" type="primary">pgeF</name>
    <name evidence="11" type="ORF">D5396_16095</name>
</gene>
<comment type="similarity">
    <text evidence="2 10">Belongs to the purine nucleoside phosphorylase YfiH/LACC1 family.</text>
</comment>
<dbReference type="InterPro" id="IPR011324">
    <property type="entry name" value="Cytotoxic_necrot_fac-like_cat"/>
</dbReference>
<keyword evidence="5" id="KW-0378">Hydrolase</keyword>
<reference evidence="11 12" key="1">
    <citation type="submission" date="2018-09" db="EMBL/GenBank/DDBJ databases">
        <authorList>
            <person name="Le Fleche-Mateos A."/>
        </authorList>
    </citation>
    <scope>NUCLEOTIDE SEQUENCE [LARGE SCALE GENOMIC DNA]</scope>
    <source>
        <strain evidence="11 12">DSM 30078</strain>
    </source>
</reference>
<keyword evidence="6" id="KW-0862">Zinc</keyword>
<organism evidence="11 12">
    <name type="scientific">Rahnella inusitata</name>
    <dbReference type="NCBI Taxonomy" id="58169"/>
    <lineage>
        <taxon>Bacteria</taxon>
        <taxon>Pseudomonadati</taxon>
        <taxon>Pseudomonadota</taxon>
        <taxon>Gammaproteobacteria</taxon>
        <taxon>Enterobacterales</taxon>
        <taxon>Yersiniaceae</taxon>
        <taxon>Rahnella</taxon>
    </lineage>
</organism>
<dbReference type="Gene3D" id="3.60.140.10">
    <property type="entry name" value="CNF1/YfiH-like putative cysteine hydrolases"/>
    <property type="match status" value="1"/>
</dbReference>
<evidence type="ECO:0000256" key="10">
    <source>
        <dbReference type="RuleBase" id="RU361274"/>
    </source>
</evidence>
<evidence type="ECO:0000256" key="7">
    <source>
        <dbReference type="ARBA" id="ARBA00047989"/>
    </source>
</evidence>
<accession>A0ABX9NZ28</accession>
<dbReference type="PANTHER" id="PTHR30616:SF2">
    <property type="entry name" value="PURINE NUCLEOSIDE PHOSPHORYLASE LACC1"/>
    <property type="match status" value="1"/>
</dbReference>
<evidence type="ECO:0000313" key="12">
    <source>
        <dbReference type="Proteomes" id="UP000284119"/>
    </source>
</evidence>
<dbReference type="CDD" id="cd16833">
    <property type="entry name" value="YfiH"/>
    <property type="match status" value="1"/>
</dbReference>
<dbReference type="EMBL" id="RAHG01000007">
    <property type="protein sequence ID" value="RJT11983.1"/>
    <property type="molecule type" value="Genomic_DNA"/>
</dbReference>
<dbReference type="NCBIfam" id="TIGR00726">
    <property type="entry name" value="peptidoglycan editing factor PgeF"/>
    <property type="match status" value="1"/>
</dbReference>
<comment type="catalytic activity">
    <reaction evidence="7">
        <text>adenosine + H2O + H(+) = inosine + NH4(+)</text>
        <dbReference type="Rhea" id="RHEA:24408"/>
        <dbReference type="ChEBI" id="CHEBI:15377"/>
        <dbReference type="ChEBI" id="CHEBI:15378"/>
        <dbReference type="ChEBI" id="CHEBI:16335"/>
        <dbReference type="ChEBI" id="CHEBI:17596"/>
        <dbReference type="ChEBI" id="CHEBI:28938"/>
        <dbReference type="EC" id="3.5.4.4"/>
    </reaction>
    <physiologicalReaction direction="left-to-right" evidence="7">
        <dbReference type="Rhea" id="RHEA:24409"/>
    </physiologicalReaction>
</comment>
<comment type="catalytic activity">
    <reaction evidence="9">
        <text>S-methyl-5'-thioadenosine + phosphate = 5-(methylsulfanyl)-alpha-D-ribose 1-phosphate + adenine</text>
        <dbReference type="Rhea" id="RHEA:11852"/>
        <dbReference type="ChEBI" id="CHEBI:16708"/>
        <dbReference type="ChEBI" id="CHEBI:17509"/>
        <dbReference type="ChEBI" id="CHEBI:43474"/>
        <dbReference type="ChEBI" id="CHEBI:58533"/>
        <dbReference type="EC" id="2.4.2.28"/>
    </reaction>
    <physiologicalReaction direction="left-to-right" evidence="9">
        <dbReference type="Rhea" id="RHEA:11853"/>
    </physiologicalReaction>
</comment>
<protein>
    <recommendedName>
        <fullName evidence="10">Purine nucleoside phosphorylase</fullName>
    </recommendedName>
</protein>
<comment type="catalytic activity">
    <reaction evidence="1">
        <text>inosine + phosphate = alpha-D-ribose 1-phosphate + hypoxanthine</text>
        <dbReference type="Rhea" id="RHEA:27646"/>
        <dbReference type="ChEBI" id="CHEBI:17368"/>
        <dbReference type="ChEBI" id="CHEBI:17596"/>
        <dbReference type="ChEBI" id="CHEBI:43474"/>
        <dbReference type="ChEBI" id="CHEBI:57720"/>
        <dbReference type="EC" id="2.4.2.1"/>
    </reaction>
    <physiologicalReaction direction="left-to-right" evidence="1">
        <dbReference type="Rhea" id="RHEA:27647"/>
    </physiologicalReaction>
</comment>
<evidence type="ECO:0000256" key="5">
    <source>
        <dbReference type="ARBA" id="ARBA00022801"/>
    </source>
</evidence>
<dbReference type="NCBIfam" id="NF007998">
    <property type="entry name" value="PRK10723.1"/>
    <property type="match status" value="1"/>
</dbReference>
<comment type="caution">
    <text evidence="11">The sequence shown here is derived from an EMBL/GenBank/DDBJ whole genome shotgun (WGS) entry which is preliminary data.</text>
</comment>
<dbReference type="InterPro" id="IPR038371">
    <property type="entry name" value="Cu_polyphenol_OxRdtase_sf"/>
</dbReference>
<evidence type="ECO:0000256" key="1">
    <source>
        <dbReference type="ARBA" id="ARBA00000553"/>
    </source>
</evidence>
<proteinExistence type="inferred from homology"/>
<name>A0ABX9NZ28_9GAMM</name>